<evidence type="ECO:0000256" key="1">
    <source>
        <dbReference type="SAM" id="Phobius"/>
    </source>
</evidence>
<proteinExistence type="predicted"/>
<accession>A0ABW3KC13</accession>
<gene>
    <name evidence="2" type="ORF">ACFQ21_29465</name>
</gene>
<keyword evidence="1" id="KW-0812">Transmembrane</keyword>
<feature type="transmembrane region" description="Helical" evidence="1">
    <location>
        <begin position="177"/>
        <end position="196"/>
    </location>
</feature>
<dbReference type="EMBL" id="JBHTKA010000016">
    <property type="protein sequence ID" value="MFD1003490.1"/>
    <property type="molecule type" value="Genomic_DNA"/>
</dbReference>
<dbReference type="RefSeq" id="WP_377586248.1">
    <property type="nucleotide sequence ID" value="NZ_JBHTKA010000016.1"/>
</dbReference>
<keyword evidence="1" id="KW-1133">Transmembrane helix</keyword>
<keyword evidence="1" id="KW-0472">Membrane</keyword>
<organism evidence="2 3">
    <name type="scientific">Ohtaekwangia kribbensis</name>
    <dbReference type="NCBI Taxonomy" id="688913"/>
    <lineage>
        <taxon>Bacteria</taxon>
        <taxon>Pseudomonadati</taxon>
        <taxon>Bacteroidota</taxon>
        <taxon>Cytophagia</taxon>
        <taxon>Cytophagales</taxon>
        <taxon>Fulvivirgaceae</taxon>
        <taxon>Ohtaekwangia</taxon>
    </lineage>
</organism>
<sequence>MEPSDMTNRPNDETTFYKKGDPQSYINENIGWQKSIFRFFRRLSFLFLAIATLLVIDFYLPSIIIKETAIEGWQQREGATRSLKNYDPGKLVSYMRTKDFTIAVPHPVHLNYDYYSDEKPIVIFEFTPILKTAKAIGLSNYEMYPAPKTIYSFGIPLHYLLLVSSLFTVLRKNYSRLNYSLCFLPALLFSALILVAI</sequence>
<name>A0ABW3KC13_9BACT</name>
<feature type="transmembrane region" description="Helical" evidence="1">
    <location>
        <begin position="150"/>
        <end position="170"/>
    </location>
</feature>
<reference evidence="3" key="1">
    <citation type="journal article" date="2019" name="Int. J. Syst. Evol. Microbiol.">
        <title>The Global Catalogue of Microorganisms (GCM) 10K type strain sequencing project: providing services to taxonomists for standard genome sequencing and annotation.</title>
        <authorList>
            <consortium name="The Broad Institute Genomics Platform"/>
            <consortium name="The Broad Institute Genome Sequencing Center for Infectious Disease"/>
            <person name="Wu L."/>
            <person name="Ma J."/>
        </authorList>
    </citation>
    <scope>NUCLEOTIDE SEQUENCE [LARGE SCALE GENOMIC DNA]</scope>
    <source>
        <strain evidence="3">CCUG 58938</strain>
    </source>
</reference>
<feature type="transmembrane region" description="Helical" evidence="1">
    <location>
        <begin position="43"/>
        <end position="65"/>
    </location>
</feature>
<evidence type="ECO:0000313" key="2">
    <source>
        <dbReference type="EMBL" id="MFD1003490.1"/>
    </source>
</evidence>
<comment type="caution">
    <text evidence="2">The sequence shown here is derived from an EMBL/GenBank/DDBJ whole genome shotgun (WGS) entry which is preliminary data.</text>
</comment>
<keyword evidence="3" id="KW-1185">Reference proteome</keyword>
<protein>
    <submittedName>
        <fullName evidence="2">Uncharacterized protein</fullName>
    </submittedName>
</protein>
<evidence type="ECO:0000313" key="3">
    <source>
        <dbReference type="Proteomes" id="UP001597112"/>
    </source>
</evidence>
<dbReference type="Proteomes" id="UP001597112">
    <property type="component" value="Unassembled WGS sequence"/>
</dbReference>